<feature type="coiled-coil region" evidence="4">
    <location>
        <begin position="23"/>
        <end position="142"/>
    </location>
</feature>
<comment type="caution">
    <text evidence="7">The sequence shown here is derived from an EMBL/GenBank/DDBJ whole genome shotgun (WGS) entry which is preliminary data.</text>
</comment>
<dbReference type="Proteomes" id="UP000826234">
    <property type="component" value="Unassembled WGS sequence"/>
</dbReference>
<organism evidence="7 8">
    <name type="scientific">Phrynosoma platyrhinos</name>
    <name type="common">Desert horned lizard</name>
    <dbReference type="NCBI Taxonomy" id="52577"/>
    <lineage>
        <taxon>Eukaryota</taxon>
        <taxon>Metazoa</taxon>
        <taxon>Chordata</taxon>
        <taxon>Craniata</taxon>
        <taxon>Vertebrata</taxon>
        <taxon>Euteleostomi</taxon>
        <taxon>Lepidosauria</taxon>
        <taxon>Squamata</taxon>
        <taxon>Bifurcata</taxon>
        <taxon>Unidentata</taxon>
        <taxon>Episquamata</taxon>
        <taxon>Toxicofera</taxon>
        <taxon>Iguania</taxon>
        <taxon>Phrynosomatidae</taxon>
        <taxon>Phrynosomatinae</taxon>
        <taxon>Phrynosoma</taxon>
    </lineage>
</organism>
<evidence type="ECO:0000256" key="2">
    <source>
        <dbReference type="ARBA" id="ARBA00022490"/>
    </source>
</evidence>
<feature type="domain" description="ALMS motif" evidence="6">
    <location>
        <begin position="1642"/>
        <end position="1766"/>
    </location>
</feature>
<feature type="compositionally biased region" description="Basic and acidic residues" evidence="5">
    <location>
        <begin position="363"/>
        <end position="380"/>
    </location>
</feature>
<feature type="region of interest" description="Disordered" evidence="5">
    <location>
        <begin position="1328"/>
        <end position="1348"/>
    </location>
</feature>
<dbReference type="InterPro" id="IPR029299">
    <property type="entry name" value="ALMS_motif"/>
</dbReference>
<feature type="coiled-coil region" evidence="4">
    <location>
        <begin position="856"/>
        <end position="923"/>
    </location>
</feature>
<feature type="coiled-coil region" evidence="4">
    <location>
        <begin position="583"/>
        <end position="617"/>
    </location>
</feature>
<gene>
    <name evidence="7" type="ORF">JD844_033443</name>
</gene>
<evidence type="ECO:0000256" key="1">
    <source>
        <dbReference type="ARBA" id="ARBA00004300"/>
    </source>
</evidence>
<feature type="compositionally biased region" description="Low complexity" evidence="5">
    <location>
        <begin position="1679"/>
        <end position="1690"/>
    </location>
</feature>
<accession>A0ABQ7T6I9</accession>
<feature type="region of interest" description="Disordered" evidence="5">
    <location>
        <begin position="335"/>
        <end position="384"/>
    </location>
</feature>
<feature type="region of interest" description="Disordered" evidence="5">
    <location>
        <begin position="1662"/>
        <end position="1702"/>
    </location>
</feature>
<keyword evidence="2" id="KW-0963">Cytoplasm</keyword>
<feature type="compositionally biased region" description="Polar residues" evidence="5">
    <location>
        <begin position="1328"/>
        <end position="1339"/>
    </location>
</feature>
<feature type="compositionally biased region" description="Basic and acidic residues" evidence="5">
    <location>
        <begin position="1662"/>
        <end position="1678"/>
    </location>
</feature>
<feature type="region of interest" description="Disordered" evidence="5">
    <location>
        <begin position="520"/>
        <end position="576"/>
    </location>
</feature>
<feature type="coiled-coil region" evidence="4">
    <location>
        <begin position="221"/>
        <end position="276"/>
    </location>
</feature>
<evidence type="ECO:0000256" key="3">
    <source>
        <dbReference type="ARBA" id="ARBA00023212"/>
    </source>
</evidence>
<feature type="region of interest" description="Disordered" evidence="5">
    <location>
        <begin position="401"/>
        <end position="427"/>
    </location>
</feature>
<dbReference type="Pfam" id="PF15309">
    <property type="entry name" value="ALMS_motif"/>
    <property type="match status" value="1"/>
</dbReference>
<evidence type="ECO:0000313" key="8">
    <source>
        <dbReference type="Proteomes" id="UP000826234"/>
    </source>
</evidence>
<reference evidence="7 8" key="1">
    <citation type="journal article" date="2022" name="Gigascience">
        <title>A chromosome-level genome assembly and annotation of the desert horned lizard, Phrynosoma platyrhinos, provides insight into chromosomal rearrangements among reptiles.</title>
        <authorList>
            <person name="Koochekian N."/>
            <person name="Ascanio A."/>
            <person name="Farleigh K."/>
            <person name="Card D.C."/>
            <person name="Schield D.R."/>
            <person name="Castoe T.A."/>
            <person name="Jezkova T."/>
        </authorList>
    </citation>
    <scope>NUCLEOTIDE SEQUENCE [LARGE SCALE GENOMIC DNA]</scope>
    <source>
        <strain evidence="7">NK-2021</strain>
    </source>
</reference>
<feature type="compositionally biased region" description="Polar residues" evidence="5">
    <location>
        <begin position="413"/>
        <end position="425"/>
    </location>
</feature>
<keyword evidence="8" id="KW-1185">Reference proteome</keyword>
<evidence type="ECO:0000256" key="4">
    <source>
        <dbReference type="SAM" id="Coils"/>
    </source>
</evidence>
<evidence type="ECO:0000259" key="6">
    <source>
        <dbReference type="Pfam" id="PF15309"/>
    </source>
</evidence>
<evidence type="ECO:0000313" key="7">
    <source>
        <dbReference type="EMBL" id="KAH0625207.1"/>
    </source>
</evidence>
<sequence>MKRKVARAGRLRLSPNEEAQLLKEEHERRRKLRLQQVREQERNIALQIRQDVKQRRDEQLHQLAEELKAEWQKAQEEKIKALEKLYLSSLRAVGEGHRQAKENEPDLEALARQAEERRKRAEKRHVEALKELKNQKERLLREQTWRANARRHAFNVEKERAAKIASLPPPPPPPFENIDLKTAPTVKVCDADTFSITHHHLFGPHVDREMDTEQPDARLLAEEEAKQTKGLQNNKERERREQLEKARLRGKHALKMVHLMQDREKLMKELEQMQIMDLARRRQIVAQMPPQLFEPAYRRVELKEEWQRELECAFEDMYTGDRKMQGDLILHLDPQPLPTLSDRSQDDELELSLEPDSVCEVPARPEDEVKDSEPGSEIDKTSQLQSKLALKKLLNKIRNQKDHWTSKEESEASSEIGTIESGTISSRERRLCESEPEHEPKGTAVCEAKELPETLDQTVVAGNMVLNHPQEQAAKIRKEGERQRQMEWLEHQKQQQLTLLQQIEEQKIRLEVDFLNAQMPHQEQKVEREPEKKDQESQTGQMNNTVPVVQQQKAEQQLKRDIEPEAGSSSKESSHIQMIHDYQQRLLRQNRMHRESIEEARKQLHEYQNKLKERYQSVSAALFSSADRFVPVKSDPQLLSQLQRLEVLQRVHLTADHPSKNALVQKPAEHSEVPLEQKSKEGVLDFSSGGQIQPECSQENQRTFQLTHQQKGKLTTLKTPVTQPCELHKMPGSVAFKSQDTSIKTQPVALAQNVQFSSFADNISQPSEMLFDKLVPHEPPIEKILLPTSLKHQHISSESKIRTTLDQTSHLPVLPDSSVPFCVASEAEKTQECLALRNGSGSLSGYSDIVQLRDRMLASSESIQAQQEHLKELQEQLDEQREALLSRQRIQEDLLMEKHAQLKQQMEQQQEALKEFLKRAEESSKYKEMTQTQETSNSSLLTSLLKETNRNNQQEVRFGDLNSLTPNDIVFQNVGSAEKIDPFQKTGGKEQKLLLSKPPLAKVKLGLELEQHELSVIPELDTPRSGRLSATEYKGSLTEDIFLSSKIDKSELSKSPLESLHEETDILRITAGNEKSCSASQDQLQGSRCEKSVVEADGLLDSAHSLMDQGLPSYAADIGRRANSDSSFRPNSMVVLRTAWSPDSLNAQTSMQQVACGYFASSTVSPAGIITNYNPDKKPCSTKEQPRHFSSPMEEKANNAWSPSISLLHKQEDPSESLRSHLSFRKVLHSNESKIQQIIDKYTSDFSWSSLSSYGLDATDIERHFPNFHRELFQPLEPSPDFNISSSFSQCKVSHSSKDVSKSSDLSESHELTASNLEERSNSFSFLSTGKLSNTLPTDQTDEEQKEKMQDKLEIRKSVEHHMYTSPERVQYKELEGNEENIDLHSSIENFRSLSPVEDGHSFYQLISDPAAVKNTIGKTESLKEDMCTREENMCFVELPSAFTEGKNETGIENVIMNENVESNLSQCTLHTVEEQSSVKTDMLSLAQEISSKLSLSPVQDSELQIESDMFQQPHQSAGQVKSSDSLLSQSNIPVWEKLTGRGIMEESELTLISSTDVSTAVESDLELCIQTESGREKSENLSNTDHFEVKSSPESGAFLPLCSEVDDTIFTQNDQPSVAQSSQEDCFQKNKPEAVLLTTASTSLQESFLKRKKDFIERSSKRVEKLKRKEQGSEKPQAKASLQKKAQLQKPKEKFPPSGATVSGLRKVEEVKVCFAEDRRSVEIQMHQRTSRLYNNLSEVKIRKEQRARQENYAKNRERAKEFHKVWSSFHFLPQSPSYEKEHWKNYEQEKPVEKLAFSRLLVDGKGVKEKKIV</sequence>
<dbReference type="PANTHER" id="PTHR21553">
    <property type="entry name" value="ALMS1-RELATED"/>
    <property type="match status" value="1"/>
</dbReference>
<dbReference type="EMBL" id="JAIPUX010001232">
    <property type="protein sequence ID" value="KAH0625207.1"/>
    <property type="molecule type" value="Genomic_DNA"/>
</dbReference>
<keyword evidence="4" id="KW-0175">Coiled coil</keyword>
<protein>
    <recommendedName>
        <fullName evidence="6">ALMS motif domain-containing protein</fullName>
    </recommendedName>
</protein>
<keyword evidence="3" id="KW-0206">Cytoskeleton</keyword>
<feature type="compositionally biased region" description="Basic and acidic residues" evidence="5">
    <location>
        <begin position="522"/>
        <end position="536"/>
    </location>
</feature>
<name>A0ABQ7T6I9_PHRPL</name>
<feature type="compositionally biased region" description="Basic and acidic residues" evidence="5">
    <location>
        <begin position="401"/>
        <end position="410"/>
    </location>
</feature>
<comment type="subcellular location">
    <subcellularLocation>
        <location evidence="1">Cytoplasm</location>
        <location evidence="1">Cytoskeleton</location>
        <location evidence="1">Microtubule organizing center</location>
        <location evidence="1">Centrosome</location>
    </subcellularLocation>
</comment>
<proteinExistence type="predicted"/>
<feature type="compositionally biased region" description="Polar residues" evidence="5">
    <location>
        <begin position="537"/>
        <end position="555"/>
    </location>
</feature>
<dbReference type="PANTHER" id="PTHR21553:SF26">
    <property type="entry name" value="ALMS MOTIF DOMAIN-CONTAINING PROTEIN"/>
    <property type="match status" value="1"/>
</dbReference>
<evidence type="ECO:0000256" key="5">
    <source>
        <dbReference type="SAM" id="MobiDB-lite"/>
    </source>
</evidence>